<keyword evidence="2" id="KW-1185">Reference proteome</keyword>
<proteinExistence type="predicted"/>
<sequence length="490" mass="58725">MSPPKDVYTWRANWIKPYESPWSIFEKFKIANEVLDLDIIRKFGIDEVKNLRVIRPSHYDLVKMFSLNEQLIKDVFGIDLVQRNRKNLDELIRLLPQDHLLGVVSPWESVYLREKLYFCVQCLEQGYHSIFHQFKLLHHCPFHNKKLIQCCPECGSEYDYSLSNKMFDSPFICSCGHEYCQINQDQLFYDSWNQPQEHYNTLPPELLQWLTLTNHQKSRLKKMYFIPQTDFEKHPNSLINFLTVTNKANNIPGHNFVESSKSIKTIRSFEEKKFAFKYSKKGDFSNLNEFYIKKARFDILQKEFYQNYKRIIAGVSKHIRQTILAEHKSCLYELKNFKGRGPICSYAYAYIAWRRTIQNFDHFSLVDNMGRPKRLNKPIFEFPSSAYFLYDLYDQWNNQIDDITLSSRAATKWLLNRILDQFLLKWFDNWLQHSKEFISEGIMPAVPQFEDKYPLFIAVFSNESNEELEFHWWDDKREYNELACPFSNNK</sequence>
<dbReference type="Proteomes" id="UP000526125">
    <property type="component" value="Unassembled WGS sequence"/>
</dbReference>
<evidence type="ECO:0008006" key="3">
    <source>
        <dbReference type="Google" id="ProtNLM"/>
    </source>
</evidence>
<evidence type="ECO:0000313" key="2">
    <source>
        <dbReference type="Proteomes" id="UP000526125"/>
    </source>
</evidence>
<dbReference type="EMBL" id="JABMCB010000169">
    <property type="protein sequence ID" value="NUU75387.1"/>
    <property type="molecule type" value="Genomic_DNA"/>
</dbReference>
<organism evidence="1 2">
    <name type="scientific">Paenibacillus xylanilyticus</name>
    <dbReference type="NCBI Taxonomy" id="248903"/>
    <lineage>
        <taxon>Bacteria</taxon>
        <taxon>Bacillati</taxon>
        <taxon>Bacillota</taxon>
        <taxon>Bacilli</taxon>
        <taxon>Bacillales</taxon>
        <taxon>Paenibacillaceae</taxon>
        <taxon>Paenibacillus</taxon>
    </lineage>
</organism>
<accession>A0A7Y6BUR8</accession>
<dbReference type="AlphaFoldDB" id="A0A7Y6BUR8"/>
<comment type="caution">
    <text evidence="1">The sequence shown here is derived from an EMBL/GenBank/DDBJ whole genome shotgun (WGS) entry which is preliminary data.</text>
</comment>
<name>A0A7Y6BUR8_9BACL</name>
<gene>
    <name evidence="1" type="ORF">HP552_09110</name>
</gene>
<reference evidence="1 2" key="1">
    <citation type="submission" date="2020-05" db="EMBL/GenBank/DDBJ databases">
        <title>Genome Sequencing of Type Strains.</title>
        <authorList>
            <person name="Lemaire J.F."/>
            <person name="Inderbitzin P."/>
            <person name="Gregorio O.A."/>
            <person name="Collins S.B."/>
            <person name="Wespe N."/>
            <person name="Knight-Connoni V."/>
        </authorList>
    </citation>
    <scope>NUCLEOTIDE SEQUENCE [LARGE SCALE GENOMIC DNA]</scope>
    <source>
        <strain evidence="1 2">LMG 21957</strain>
    </source>
</reference>
<evidence type="ECO:0000313" key="1">
    <source>
        <dbReference type="EMBL" id="NUU75387.1"/>
    </source>
</evidence>
<dbReference type="RefSeq" id="WP_175395203.1">
    <property type="nucleotide sequence ID" value="NZ_JABMCB010000169.1"/>
</dbReference>
<protein>
    <recommendedName>
        <fullName evidence="3">TniQ family protein</fullName>
    </recommendedName>
</protein>